<organism evidence="3 4">
    <name type="scientific">Novosphingobium humi</name>
    <dbReference type="NCBI Taxonomy" id="2282397"/>
    <lineage>
        <taxon>Bacteria</taxon>
        <taxon>Pseudomonadati</taxon>
        <taxon>Pseudomonadota</taxon>
        <taxon>Alphaproteobacteria</taxon>
        <taxon>Sphingomonadales</taxon>
        <taxon>Sphingomonadaceae</taxon>
        <taxon>Novosphingobium</taxon>
    </lineage>
</organism>
<reference evidence="3 4" key="1">
    <citation type="submission" date="2023-02" db="EMBL/GenBank/DDBJ databases">
        <title>Genome sequence of Novosphingobium humi KACC 19094.</title>
        <authorList>
            <person name="Kim S."/>
            <person name="Heo J."/>
            <person name="Kwon S.-W."/>
        </authorList>
    </citation>
    <scope>NUCLEOTIDE SEQUENCE [LARGE SCALE GENOMIC DNA]</scope>
    <source>
        <strain evidence="3 4">KACC 19094</strain>
        <plasmid evidence="3 4">unnamed1</plasmid>
    </source>
</reference>
<accession>A0ABY7U1H1</accession>
<dbReference type="EMBL" id="CP117418">
    <property type="protein sequence ID" value="WCT79088.1"/>
    <property type="molecule type" value="Genomic_DNA"/>
</dbReference>
<dbReference type="Proteomes" id="UP001218231">
    <property type="component" value="Chromosome"/>
</dbReference>
<dbReference type="EMBL" id="CP117417">
    <property type="protein sequence ID" value="WCT77162.1"/>
    <property type="molecule type" value="Genomic_DNA"/>
</dbReference>
<proteinExistence type="predicted"/>
<dbReference type="EMBL" id="CP117417">
    <property type="protein sequence ID" value="WCT77157.1"/>
    <property type="molecule type" value="Genomic_DNA"/>
</dbReference>
<keyword evidence="3" id="KW-0614">Plasmid</keyword>
<evidence type="ECO:0000313" key="3">
    <source>
        <dbReference type="EMBL" id="WCT79088.1"/>
    </source>
</evidence>
<name>A0ABY7U1H1_9SPHN</name>
<evidence type="ECO:0000313" key="2">
    <source>
        <dbReference type="EMBL" id="WCT77162.1"/>
    </source>
</evidence>
<dbReference type="RefSeq" id="WP_273617546.1">
    <property type="nucleotide sequence ID" value="NZ_CP117417.1"/>
</dbReference>
<gene>
    <name evidence="1" type="ORF">PQ457_14720</name>
    <name evidence="2" type="ORF">PQ457_14755</name>
    <name evidence="3" type="ORF">PQ457_18925</name>
</gene>
<protein>
    <submittedName>
        <fullName evidence="3">Uncharacterized protein</fullName>
    </submittedName>
</protein>
<evidence type="ECO:0000313" key="4">
    <source>
        <dbReference type="Proteomes" id="UP001218231"/>
    </source>
</evidence>
<geneLocation type="plasmid" evidence="3 4">
    <name>unnamed1</name>
</geneLocation>
<evidence type="ECO:0000313" key="1">
    <source>
        <dbReference type="EMBL" id="WCT77157.1"/>
    </source>
</evidence>
<dbReference type="Proteomes" id="UP001218231">
    <property type="component" value="Plasmid unnamed1"/>
</dbReference>
<sequence length="73" mass="8253">MQRNKVYAVTTLTRVALDLGEDEDFLFDLTDQMDTEDGLIWVYGTGDEPVLALSSDGVDCLQDIIAEHRRSQF</sequence>
<keyword evidence="4" id="KW-1185">Reference proteome</keyword>